<evidence type="ECO:0000313" key="6">
    <source>
        <dbReference type="EMBL" id="SDM05459.1"/>
    </source>
</evidence>
<dbReference type="HAMAP" id="MF_01361">
    <property type="entry name" value="UPF0391"/>
    <property type="match status" value="1"/>
</dbReference>
<feature type="transmembrane region" description="Helical" evidence="5">
    <location>
        <begin position="6"/>
        <end position="27"/>
    </location>
</feature>
<name>A0A1G9Q396_9BACT</name>
<dbReference type="RefSeq" id="WP_235264066.1">
    <property type="nucleotide sequence ID" value="NZ_FNGU01000003.1"/>
</dbReference>
<protein>
    <submittedName>
        <fullName evidence="6">Uncharacterized membrane protein YtjA, UPF0391 family</fullName>
    </submittedName>
</protein>
<keyword evidence="1" id="KW-1003">Cell membrane</keyword>
<feature type="transmembrane region" description="Helical" evidence="5">
    <location>
        <begin position="34"/>
        <end position="54"/>
    </location>
</feature>
<dbReference type="PIRSF" id="PIRSF036466">
    <property type="entry name" value="UCP036466"/>
    <property type="match status" value="1"/>
</dbReference>
<evidence type="ECO:0000256" key="5">
    <source>
        <dbReference type="SAM" id="Phobius"/>
    </source>
</evidence>
<dbReference type="PROSITE" id="PS51257">
    <property type="entry name" value="PROKAR_LIPOPROTEIN"/>
    <property type="match status" value="1"/>
</dbReference>
<keyword evidence="2 5" id="KW-0812">Transmembrane</keyword>
<dbReference type="EMBL" id="FNGU01000003">
    <property type="protein sequence ID" value="SDM05459.1"/>
    <property type="molecule type" value="Genomic_DNA"/>
</dbReference>
<evidence type="ECO:0000313" key="7">
    <source>
        <dbReference type="Proteomes" id="UP000182146"/>
    </source>
</evidence>
<sequence length="57" mass="6169">MKDIMLNWATVFFTIACIALVLGFLNISPPVTKIAKILCGIFTVLFTLALVVGLQQG</sequence>
<organism evidence="6 7">
    <name type="scientific">Geoalkalibacter ferrihydriticus</name>
    <dbReference type="NCBI Taxonomy" id="392333"/>
    <lineage>
        <taxon>Bacteria</taxon>
        <taxon>Pseudomonadati</taxon>
        <taxon>Thermodesulfobacteriota</taxon>
        <taxon>Desulfuromonadia</taxon>
        <taxon>Desulfuromonadales</taxon>
        <taxon>Geoalkalibacteraceae</taxon>
        <taxon>Geoalkalibacter</taxon>
    </lineage>
</organism>
<reference evidence="6 7" key="1">
    <citation type="submission" date="2016-10" db="EMBL/GenBank/DDBJ databases">
        <authorList>
            <person name="de Groot N.N."/>
        </authorList>
    </citation>
    <scope>NUCLEOTIDE SEQUENCE [LARGE SCALE GENOMIC DNA]</scope>
    <source>
        <strain evidence="6 7">DSM 17813</strain>
    </source>
</reference>
<proteinExistence type="inferred from homology"/>
<evidence type="ECO:0000256" key="1">
    <source>
        <dbReference type="ARBA" id="ARBA00022475"/>
    </source>
</evidence>
<dbReference type="Proteomes" id="UP000182146">
    <property type="component" value="Unassembled WGS sequence"/>
</dbReference>
<evidence type="ECO:0000256" key="3">
    <source>
        <dbReference type="ARBA" id="ARBA00022989"/>
    </source>
</evidence>
<keyword evidence="4 5" id="KW-0472">Membrane</keyword>
<accession>A0A1G9Q396</accession>
<dbReference type="InterPro" id="IPR009760">
    <property type="entry name" value="DUF1328"/>
</dbReference>
<evidence type="ECO:0000256" key="2">
    <source>
        <dbReference type="ARBA" id="ARBA00022692"/>
    </source>
</evidence>
<dbReference type="Pfam" id="PF07043">
    <property type="entry name" value="DUF1328"/>
    <property type="match status" value="1"/>
</dbReference>
<gene>
    <name evidence="6" type="ORF">SAMN05660860_01807</name>
</gene>
<dbReference type="AlphaFoldDB" id="A0A1G9Q396"/>
<evidence type="ECO:0000256" key="4">
    <source>
        <dbReference type="ARBA" id="ARBA00023136"/>
    </source>
</evidence>
<dbReference type="GO" id="GO:0005886">
    <property type="term" value="C:plasma membrane"/>
    <property type="evidence" value="ECO:0007669"/>
    <property type="project" value="InterPro"/>
</dbReference>
<keyword evidence="3 5" id="KW-1133">Transmembrane helix</keyword>